<dbReference type="AlphaFoldDB" id="A0A1F5W706"/>
<organism evidence="1 2">
    <name type="scientific">Candidatus Giovannonibacteria bacterium RIFCSPHIGHO2_02_FULL_45_40</name>
    <dbReference type="NCBI Taxonomy" id="1798337"/>
    <lineage>
        <taxon>Bacteria</taxon>
        <taxon>Candidatus Giovannoniibacteriota</taxon>
    </lineage>
</organism>
<protein>
    <submittedName>
        <fullName evidence="1">Uncharacterized protein</fullName>
    </submittedName>
</protein>
<accession>A0A1F5W706</accession>
<gene>
    <name evidence="1" type="ORF">A3C05_01600</name>
</gene>
<reference evidence="1 2" key="1">
    <citation type="journal article" date="2016" name="Nat. Commun.">
        <title>Thousands of microbial genomes shed light on interconnected biogeochemical processes in an aquifer system.</title>
        <authorList>
            <person name="Anantharaman K."/>
            <person name="Brown C.T."/>
            <person name="Hug L.A."/>
            <person name="Sharon I."/>
            <person name="Castelle C.J."/>
            <person name="Probst A.J."/>
            <person name="Thomas B.C."/>
            <person name="Singh A."/>
            <person name="Wilkins M.J."/>
            <person name="Karaoz U."/>
            <person name="Brodie E.L."/>
            <person name="Williams K.H."/>
            <person name="Hubbard S.S."/>
            <person name="Banfield J.F."/>
        </authorList>
    </citation>
    <scope>NUCLEOTIDE SEQUENCE [LARGE SCALE GENOMIC DNA]</scope>
</reference>
<dbReference type="EMBL" id="MFHP01000032">
    <property type="protein sequence ID" value="OGF71449.1"/>
    <property type="molecule type" value="Genomic_DNA"/>
</dbReference>
<comment type="caution">
    <text evidence="1">The sequence shown here is derived from an EMBL/GenBank/DDBJ whole genome shotgun (WGS) entry which is preliminary data.</text>
</comment>
<evidence type="ECO:0000313" key="2">
    <source>
        <dbReference type="Proteomes" id="UP000178743"/>
    </source>
</evidence>
<dbReference type="Proteomes" id="UP000178743">
    <property type="component" value="Unassembled WGS sequence"/>
</dbReference>
<name>A0A1F5W706_9BACT</name>
<sequence>MTIQTAEKIYHEVKELRKETEFLKSAVLLVLRDPEGEYKPSFVRRILRLAAERPKKLYRFTAPENFIKHVRSIK</sequence>
<evidence type="ECO:0000313" key="1">
    <source>
        <dbReference type="EMBL" id="OGF71449.1"/>
    </source>
</evidence>
<proteinExistence type="predicted"/>